<accession>A0ABU6GTR9</accession>
<feature type="compositionally biased region" description="Polar residues" evidence="1">
    <location>
        <begin position="1"/>
        <end position="11"/>
    </location>
</feature>
<dbReference type="EMBL" id="JARLKZ010000014">
    <property type="protein sequence ID" value="MEC0241676.1"/>
    <property type="molecule type" value="Genomic_DNA"/>
</dbReference>
<comment type="caution">
    <text evidence="2">The sequence shown here is derived from an EMBL/GenBank/DDBJ whole genome shotgun (WGS) entry which is preliminary data.</text>
</comment>
<feature type="region of interest" description="Disordered" evidence="1">
    <location>
        <begin position="1"/>
        <end position="76"/>
    </location>
</feature>
<protein>
    <submittedName>
        <fullName evidence="2">DUF2188 domain-containing protein</fullName>
    </submittedName>
</protein>
<dbReference type="InterPro" id="IPR018691">
    <property type="entry name" value="DUF2188"/>
</dbReference>
<name>A0ABU6GTR9_9BACL</name>
<evidence type="ECO:0000313" key="2">
    <source>
        <dbReference type="EMBL" id="MEC0241676.1"/>
    </source>
</evidence>
<sequence>MPNNKKQSVHTVPNPEGGWDNQQDGKVMSHGETKADAQKLGRQQAMKDKTEHVIHNKDGKISESNSYGNDPFPPRG</sequence>
<gene>
    <name evidence="2" type="ORF">P4H66_17805</name>
</gene>
<reference evidence="2 3" key="1">
    <citation type="submission" date="2023-03" db="EMBL/GenBank/DDBJ databases">
        <title>Bacillus Genome Sequencing.</title>
        <authorList>
            <person name="Dunlap C."/>
        </authorList>
    </citation>
    <scope>NUCLEOTIDE SEQUENCE [LARGE SCALE GENOMIC DNA]</scope>
    <source>
        <strain evidence="2 3">BD-525</strain>
    </source>
</reference>
<dbReference type="Pfam" id="PF09954">
    <property type="entry name" value="DUF2188"/>
    <property type="match status" value="1"/>
</dbReference>
<evidence type="ECO:0000313" key="3">
    <source>
        <dbReference type="Proteomes" id="UP001344632"/>
    </source>
</evidence>
<dbReference type="RefSeq" id="WP_326089344.1">
    <property type="nucleotide sequence ID" value="NZ_JARLKZ010000014.1"/>
</dbReference>
<keyword evidence="3" id="KW-1185">Reference proteome</keyword>
<evidence type="ECO:0000256" key="1">
    <source>
        <dbReference type="SAM" id="MobiDB-lite"/>
    </source>
</evidence>
<organism evidence="2 3">
    <name type="scientific">Paenibacillus dokdonensis</name>
    <dbReference type="NCBI Taxonomy" id="2567944"/>
    <lineage>
        <taxon>Bacteria</taxon>
        <taxon>Bacillati</taxon>
        <taxon>Bacillota</taxon>
        <taxon>Bacilli</taxon>
        <taxon>Bacillales</taxon>
        <taxon>Paenibacillaceae</taxon>
        <taxon>Paenibacillus</taxon>
    </lineage>
</organism>
<dbReference type="Proteomes" id="UP001344632">
    <property type="component" value="Unassembled WGS sequence"/>
</dbReference>
<proteinExistence type="predicted"/>
<feature type="compositionally biased region" description="Basic and acidic residues" evidence="1">
    <location>
        <begin position="27"/>
        <end position="61"/>
    </location>
</feature>